<dbReference type="EMBL" id="CP119075">
    <property type="protein sequence ID" value="WED65194.1"/>
    <property type="molecule type" value="Genomic_DNA"/>
</dbReference>
<accession>A0AAF0CPK3</accession>
<organism evidence="2 3">
    <name type="scientific">Synoicihabitans lomoniglobus</name>
    <dbReference type="NCBI Taxonomy" id="2909285"/>
    <lineage>
        <taxon>Bacteria</taxon>
        <taxon>Pseudomonadati</taxon>
        <taxon>Verrucomicrobiota</taxon>
        <taxon>Opitutia</taxon>
        <taxon>Opitutales</taxon>
        <taxon>Opitutaceae</taxon>
        <taxon>Synoicihabitans</taxon>
    </lineage>
</organism>
<dbReference type="AlphaFoldDB" id="A0AAF0CPK3"/>
<name>A0AAF0CPK3_9BACT</name>
<feature type="region of interest" description="Disordered" evidence="1">
    <location>
        <begin position="1"/>
        <end position="27"/>
    </location>
</feature>
<evidence type="ECO:0000256" key="1">
    <source>
        <dbReference type="SAM" id="MobiDB-lite"/>
    </source>
</evidence>
<protein>
    <submittedName>
        <fullName evidence="2">Uncharacterized protein</fullName>
    </submittedName>
</protein>
<evidence type="ECO:0000313" key="3">
    <source>
        <dbReference type="Proteomes" id="UP001218638"/>
    </source>
</evidence>
<proteinExistence type="predicted"/>
<dbReference type="RefSeq" id="WP_330929582.1">
    <property type="nucleotide sequence ID" value="NZ_CP119075.1"/>
</dbReference>
<dbReference type="Proteomes" id="UP001218638">
    <property type="component" value="Chromosome"/>
</dbReference>
<dbReference type="KEGG" id="slom:PXH66_22885"/>
<keyword evidence="3" id="KW-1185">Reference proteome</keyword>
<sequence length="180" mass="19718">MTSSTLPSRPSFPALSPSPGGPVKRLSSGDGLRRIFAAAAALALGGLSTGCQSPASEPQPSKTPALVLAKRADHLRIGMHKPQVLEWLGEPLASISGNNSNGMRETWTYRIEHTPHYKTVVAVMEKVPYYDPITGILRWLDEPVQNQQRTQSIETLTLTFRGVSLIDIERDKRELGGFRD</sequence>
<reference evidence="2" key="1">
    <citation type="submission" date="2023-03" db="EMBL/GenBank/DDBJ databases">
        <title>Lomoglobus Profundus gen. nov., sp. nov., a novel member of the phylum Verrucomicrobia, isolated from deep-marine sediment of South China Sea.</title>
        <authorList>
            <person name="Ahmad T."/>
            <person name="Ishaq S.E."/>
            <person name="Wang F."/>
        </authorList>
    </citation>
    <scope>NUCLEOTIDE SEQUENCE</scope>
    <source>
        <strain evidence="2">LMO-M01</strain>
    </source>
</reference>
<evidence type="ECO:0000313" key="2">
    <source>
        <dbReference type="EMBL" id="WED65194.1"/>
    </source>
</evidence>
<gene>
    <name evidence="2" type="ORF">PXH66_22885</name>
</gene>